<feature type="domain" description="C2H2-type" evidence="15">
    <location>
        <begin position="156"/>
        <end position="185"/>
    </location>
</feature>
<feature type="domain" description="C2H2-type" evidence="15">
    <location>
        <begin position="184"/>
        <end position="211"/>
    </location>
</feature>
<feature type="domain" description="C2H2-type" evidence="15">
    <location>
        <begin position="357"/>
        <end position="384"/>
    </location>
</feature>
<feature type="domain" description="C2H2-type" evidence="15">
    <location>
        <begin position="330"/>
        <end position="357"/>
    </location>
</feature>
<evidence type="ECO:0000256" key="2">
    <source>
        <dbReference type="ARBA" id="ARBA00005562"/>
    </source>
</evidence>
<evidence type="ECO:0000313" key="18">
    <source>
        <dbReference type="Proteomes" id="UP001458880"/>
    </source>
</evidence>
<comment type="similarity">
    <text evidence="2 13">Belongs to the ETS family.</text>
</comment>
<evidence type="ECO:0000256" key="5">
    <source>
        <dbReference type="ARBA" id="ARBA00022737"/>
    </source>
</evidence>
<evidence type="ECO:0000256" key="13">
    <source>
        <dbReference type="RuleBase" id="RU004019"/>
    </source>
</evidence>
<dbReference type="PRINTS" id="PR00454">
    <property type="entry name" value="ETSDOMAIN"/>
</dbReference>
<dbReference type="PANTHER" id="PTHR24399:SF23">
    <property type="entry name" value="C2H2-TYPE DOMAIN-CONTAINING PROTEIN"/>
    <property type="match status" value="1"/>
</dbReference>
<keyword evidence="4" id="KW-0479">Metal-binding</keyword>
<keyword evidence="11 13" id="KW-0539">Nucleus</keyword>
<dbReference type="PROSITE" id="PS50061">
    <property type="entry name" value="ETS_DOMAIN_3"/>
    <property type="match status" value="1"/>
</dbReference>
<feature type="domain" description="C2H2-type" evidence="15">
    <location>
        <begin position="212"/>
        <end position="239"/>
    </location>
</feature>
<keyword evidence="9 13" id="KW-0238">DNA-binding</keyword>
<feature type="domain" description="C2H2-type" evidence="15">
    <location>
        <begin position="498"/>
        <end position="525"/>
    </location>
</feature>
<keyword evidence="3" id="KW-0597">Phosphoprotein</keyword>
<evidence type="ECO:0000256" key="9">
    <source>
        <dbReference type="ARBA" id="ARBA00023125"/>
    </source>
</evidence>
<dbReference type="InterPro" id="IPR013761">
    <property type="entry name" value="SAM/pointed_sf"/>
</dbReference>
<dbReference type="FunFam" id="3.10.20.90:FF:000251">
    <property type="entry name" value="DNA-binding protein Ets97D"/>
    <property type="match status" value="1"/>
</dbReference>
<dbReference type="Gene3D" id="1.10.150.50">
    <property type="entry name" value="Transcription Factor, Ets-1"/>
    <property type="match status" value="1"/>
</dbReference>
<dbReference type="InterPro" id="IPR036388">
    <property type="entry name" value="WH-like_DNA-bd_sf"/>
</dbReference>
<dbReference type="Gene3D" id="3.30.160.60">
    <property type="entry name" value="Classic Zinc Finger"/>
    <property type="match status" value="8"/>
</dbReference>
<dbReference type="PROSITE" id="PS00345">
    <property type="entry name" value="ETS_DOMAIN_1"/>
    <property type="match status" value="1"/>
</dbReference>
<dbReference type="Pfam" id="PF11620">
    <property type="entry name" value="GABP-alpha"/>
    <property type="match status" value="1"/>
</dbReference>
<evidence type="ECO:0000256" key="11">
    <source>
        <dbReference type="ARBA" id="ARBA00023242"/>
    </source>
</evidence>
<evidence type="ECO:0000256" key="6">
    <source>
        <dbReference type="ARBA" id="ARBA00022771"/>
    </source>
</evidence>
<keyword evidence="8" id="KW-0805">Transcription regulation</keyword>
<keyword evidence="18" id="KW-1185">Reference proteome</keyword>
<dbReference type="AlphaFoldDB" id="A0AAW1LWZ8"/>
<keyword evidence="7" id="KW-0862">Zinc</keyword>
<feature type="domain" description="C2H2-type" evidence="15">
    <location>
        <begin position="413"/>
        <end position="440"/>
    </location>
</feature>
<feature type="domain" description="C2H2-type" evidence="15">
    <location>
        <begin position="302"/>
        <end position="329"/>
    </location>
</feature>
<dbReference type="FunFam" id="3.30.160.60:FF:000446">
    <property type="entry name" value="Zinc finger protein"/>
    <property type="match status" value="1"/>
</dbReference>
<evidence type="ECO:0000256" key="4">
    <source>
        <dbReference type="ARBA" id="ARBA00022723"/>
    </source>
</evidence>
<evidence type="ECO:0000259" key="14">
    <source>
        <dbReference type="PROSITE" id="PS50061"/>
    </source>
</evidence>
<keyword evidence="10" id="KW-0804">Transcription</keyword>
<dbReference type="Pfam" id="PF00096">
    <property type="entry name" value="zf-C2H2"/>
    <property type="match status" value="3"/>
</dbReference>
<dbReference type="SMART" id="SM00413">
    <property type="entry name" value="ETS"/>
    <property type="match status" value="1"/>
</dbReference>
<proteinExistence type="inferred from homology"/>
<dbReference type="FunFam" id="3.30.160.60:FF:000100">
    <property type="entry name" value="Zinc finger 45-like"/>
    <property type="match status" value="1"/>
</dbReference>
<dbReference type="InterPro" id="IPR000418">
    <property type="entry name" value="Ets_dom"/>
</dbReference>
<comment type="caution">
    <text evidence="17">The sequence shown here is derived from an EMBL/GenBank/DDBJ whole genome shotgun (WGS) entry which is preliminary data.</text>
</comment>
<dbReference type="PROSITE" id="PS50157">
    <property type="entry name" value="ZINC_FINGER_C2H2_2"/>
    <property type="match status" value="10"/>
</dbReference>
<feature type="domain" description="C2H2-type" evidence="15">
    <location>
        <begin position="127"/>
        <end position="149"/>
    </location>
</feature>
<dbReference type="GO" id="GO:0000978">
    <property type="term" value="F:RNA polymerase II cis-regulatory region sequence-specific DNA binding"/>
    <property type="evidence" value="ECO:0007669"/>
    <property type="project" value="TreeGrafter"/>
</dbReference>
<feature type="domain" description="C2H2-type" evidence="15">
    <location>
        <begin position="441"/>
        <end position="469"/>
    </location>
</feature>
<comment type="subcellular location">
    <subcellularLocation>
        <location evidence="1 13">Nucleus</location>
    </subcellularLocation>
</comment>
<dbReference type="InterPro" id="IPR024668">
    <property type="entry name" value="GABP_asu_N"/>
</dbReference>
<dbReference type="FunFam" id="1.10.10.10:FF:000200">
    <property type="entry name" value="GA-binding protein alpha chain, putative"/>
    <property type="match status" value="1"/>
</dbReference>
<dbReference type="PROSITE" id="PS00028">
    <property type="entry name" value="ZINC_FINGER_C2H2_1"/>
    <property type="match status" value="9"/>
</dbReference>
<dbReference type="InterPro" id="IPR036236">
    <property type="entry name" value="Znf_C2H2_sf"/>
</dbReference>
<dbReference type="SUPFAM" id="SSF47769">
    <property type="entry name" value="SAM/Pointed domain"/>
    <property type="match status" value="1"/>
</dbReference>
<dbReference type="InterPro" id="IPR036390">
    <property type="entry name" value="WH_DNA-bd_sf"/>
</dbReference>
<name>A0AAW1LWZ8_POPJA</name>
<evidence type="ECO:0000256" key="8">
    <source>
        <dbReference type="ARBA" id="ARBA00023015"/>
    </source>
</evidence>
<dbReference type="Gene3D" id="3.10.20.90">
    <property type="entry name" value="Phosphatidylinositol 3-kinase Catalytic Subunit, Chain A, domain 1"/>
    <property type="match status" value="1"/>
</dbReference>
<evidence type="ECO:0000256" key="3">
    <source>
        <dbReference type="ARBA" id="ARBA00022553"/>
    </source>
</evidence>
<dbReference type="InterPro" id="IPR003118">
    <property type="entry name" value="Pointed_dom"/>
</dbReference>
<feature type="domain" description="ETS" evidence="14">
    <location>
        <begin position="903"/>
        <end position="983"/>
    </location>
</feature>
<dbReference type="GO" id="GO:0001227">
    <property type="term" value="F:DNA-binding transcription repressor activity, RNA polymerase II-specific"/>
    <property type="evidence" value="ECO:0007669"/>
    <property type="project" value="TreeGrafter"/>
</dbReference>
<dbReference type="SMART" id="SM00251">
    <property type="entry name" value="SAM_PNT"/>
    <property type="match status" value="1"/>
</dbReference>
<evidence type="ECO:0000313" key="17">
    <source>
        <dbReference type="EMBL" id="KAK9738301.1"/>
    </source>
</evidence>
<dbReference type="PROSITE" id="PS00346">
    <property type="entry name" value="ETS_DOMAIN_2"/>
    <property type="match status" value="1"/>
</dbReference>
<evidence type="ECO:0000256" key="7">
    <source>
        <dbReference type="ARBA" id="ARBA00022833"/>
    </source>
</evidence>
<dbReference type="Proteomes" id="UP001458880">
    <property type="component" value="Unassembled WGS sequence"/>
</dbReference>
<protein>
    <submittedName>
        <fullName evidence="17">GA-binding protein alpha chain</fullName>
    </submittedName>
</protein>
<dbReference type="Pfam" id="PF02198">
    <property type="entry name" value="SAM_PNT"/>
    <property type="match status" value="1"/>
</dbReference>
<dbReference type="PROSITE" id="PS51433">
    <property type="entry name" value="PNT"/>
    <property type="match status" value="1"/>
</dbReference>
<dbReference type="GO" id="GO:0005654">
    <property type="term" value="C:nucleoplasm"/>
    <property type="evidence" value="ECO:0007669"/>
    <property type="project" value="TreeGrafter"/>
</dbReference>
<dbReference type="SUPFAM" id="SSF57667">
    <property type="entry name" value="beta-beta-alpha zinc fingers"/>
    <property type="match status" value="7"/>
</dbReference>
<evidence type="ECO:0000256" key="10">
    <source>
        <dbReference type="ARBA" id="ARBA00023163"/>
    </source>
</evidence>
<organism evidence="17 18">
    <name type="scientific">Popillia japonica</name>
    <name type="common">Japanese beetle</name>
    <dbReference type="NCBI Taxonomy" id="7064"/>
    <lineage>
        <taxon>Eukaryota</taxon>
        <taxon>Metazoa</taxon>
        <taxon>Ecdysozoa</taxon>
        <taxon>Arthropoda</taxon>
        <taxon>Hexapoda</taxon>
        <taxon>Insecta</taxon>
        <taxon>Pterygota</taxon>
        <taxon>Neoptera</taxon>
        <taxon>Endopterygota</taxon>
        <taxon>Coleoptera</taxon>
        <taxon>Polyphaga</taxon>
        <taxon>Scarabaeiformia</taxon>
        <taxon>Scarabaeidae</taxon>
        <taxon>Rutelinae</taxon>
        <taxon>Popillia</taxon>
    </lineage>
</organism>
<dbReference type="Pfam" id="PF00178">
    <property type="entry name" value="Ets"/>
    <property type="match status" value="1"/>
</dbReference>
<keyword evidence="5" id="KW-0677">Repeat</keyword>
<sequence>MDTQIDMPLVTVKEEIDDEIDLAQPCITPLEIKIEPEEEEQYSKHNFEFVALDPPVDVPDTSNSHTQIKKPQIQMETSQTLTESFEEVTIKEEVKFTITYCEMCNMKFNKEEDFNEHCTLHNKRSMYFCSVCLEIFKTKTSIEKHFRTHREISVLSKCNLCNYTFASREDLHIHSKTFKHIKQFSCDVCEKRFFLKSNLSKHKRFHTSKNIFECNICQQKFATQLFLENHMNKHKNDIKQLKERSRTYHCFRCSFSTKNELEFTDHKTNHTPTLKCRKCKFTAETYAEVRRHRDIHLTDVIFKCELCSYETHKKYRLTEHQGIHNDGKPHECHICKVRLSTRNTLMRHIKSHTNGNFECNLCKKSFNLMKYWKDHMKRHVNKDLLECEMCEFKCYKKYDMNIHQIEQNHKKMQKCDICEKEFTTKSSYKNHLSMHAGNEKYECIVCREKFVLTRQLLQHMKSTHPEAQPLKCDVCEYTSFVIALFEQHKVRHQEVKPYVCNICKVGFNYNQSLKKHMSSHLGLTPYESLTSTAKTFTLTNRTLQRGINEHGQNVYTDQSNPSKSYVFDEDGNLVDYNAPNKMIPTIKLENIREYSDDASNDGNFNYSSQLGDPSQLEIINSLDEVGGFEDSLMQELDSGLIDMDAESADDIITQHMDIREPLTKLKKLLEQKLGKEFSGYTFSLQGSQSLEGHKNLVDQCVQGEGLVQVNVQIQSRLKRINIIDVLKPAEDYINTDEERQASDAEDNTQHKEKVKNIVQWQVDTAFKKEQERLKIPSDPEQWDVLHVRHWVQWAVRQFNLPNLRLSDWSMNGEQLYKLTLPEFQKIVPNDPGDVFWTHLELLRKMKLVAVIRQNTGEDHLKRQPKLMKQSKINRIIPNYSHAVKYFDVGAGLGGNRSGNNGQIQLWQFLLELLTCRQYKPVIHWLGNDGEFKLSNPEIVAQLWGERKNKPTMNYEKLSRALRYYYDGDMISKVHGKRFVYKFVCDLKQLLGYSAVELSNLVNCGNPKREEY</sequence>
<reference evidence="17 18" key="1">
    <citation type="journal article" date="2024" name="BMC Genomics">
        <title>De novo assembly and annotation of Popillia japonica's genome with initial clues to its potential as an invasive pest.</title>
        <authorList>
            <person name="Cucini C."/>
            <person name="Boschi S."/>
            <person name="Funari R."/>
            <person name="Cardaioli E."/>
            <person name="Iannotti N."/>
            <person name="Marturano G."/>
            <person name="Paoli F."/>
            <person name="Bruttini M."/>
            <person name="Carapelli A."/>
            <person name="Frati F."/>
            <person name="Nardi F."/>
        </authorList>
    </citation>
    <scope>NUCLEOTIDE SEQUENCE [LARGE SCALE GENOMIC DNA]</scope>
    <source>
        <strain evidence="17">DMR45628</strain>
    </source>
</reference>
<dbReference type="PANTHER" id="PTHR24399">
    <property type="entry name" value="ZINC FINGER AND BTB DOMAIN-CONTAINING"/>
    <property type="match status" value="1"/>
</dbReference>
<dbReference type="FunFam" id="1.10.150.50:FF:000039">
    <property type="entry name" value="GA-binding protein alpha chain, putative"/>
    <property type="match status" value="1"/>
</dbReference>
<accession>A0AAW1LWZ8</accession>
<evidence type="ECO:0000256" key="1">
    <source>
        <dbReference type="ARBA" id="ARBA00004123"/>
    </source>
</evidence>
<dbReference type="SMART" id="SM00355">
    <property type="entry name" value="ZnF_C2H2"/>
    <property type="match status" value="15"/>
</dbReference>
<dbReference type="Pfam" id="PF12874">
    <property type="entry name" value="zf-met"/>
    <property type="match status" value="1"/>
</dbReference>
<evidence type="ECO:0000259" key="16">
    <source>
        <dbReference type="PROSITE" id="PS51433"/>
    </source>
</evidence>
<dbReference type="GO" id="GO:0008270">
    <property type="term" value="F:zinc ion binding"/>
    <property type="evidence" value="ECO:0007669"/>
    <property type="project" value="UniProtKB-KW"/>
</dbReference>
<evidence type="ECO:0000259" key="15">
    <source>
        <dbReference type="PROSITE" id="PS50157"/>
    </source>
</evidence>
<dbReference type="SUPFAM" id="SSF46785">
    <property type="entry name" value="Winged helix' DNA-binding domain"/>
    <property type="match status" value="1"/>
</dbReference>
<keyword evidence="6 12" id="KW-0863">Zinc-finger</keyword>
<dbReference type="CDD" id="cd08534">
    <property type="entry name" value="SAM_PNT-GABP-alpha"/>
    <property type="match status" value="1"/>
</dbReference>
<dbReference type="InterPro" id="IPR013087">
    <property type="entry name" value="Znf_C2H2_type"/>
</dbReference>
<dbReference type="Gene3D" id="1.10.10.10">
    <property type="entry name" value="Winged helix-like DNA-binding domain superfamily/Winged helix DNA-binding domain"/>
    <property type="match status" value="1"/>
</dbReference>
<dbReference type="EMBL" id="JASPKY010000088">
    <property type="protein sequence ID" value="KAK9738301.1"/>
    <property type="molecule type" value="Genomic_DNA"/>
</dbReference>
<evidence type="ECO:0000256" key="12">
    <source>
        <dbReference type="PROSITE-ProRule" id="PRU00042"/>
    </source>
</evidence>
<gene>
    <name evidence="17" type="ORF">QE152_g9980</name>
</gene>
<feature type="domain" description="PNT" evidence="16">
    <location>
        <begin position="761"/>
        <end position="846"/>
    </location>
</feature>